<keyword evidence="2" id="KW-1185">Reference proteome</keyword>
<accession>A0ABU6ZGJ3</accession>
<name>A0ABU6ZGJ3_9FABA</name>
<reference evidence="1 2" key="1">
    <citation type="journal article" date="2023" name="Plants (Basel)">
        <title>Bridging the Gap: Combining Genomics and Transcriptomics Approaches to Understand Stylosanthes scabra, an Orphan Legume from the Brazilian Caatinga.</title>
        <authorList>
            <person name="Ferreira-Neto J.R.C."/>
            <person name="da Silva M.D."/>
            <person name="Binneck E."/>
            <person name="de Melo N.F."/>
            <person name="da Silva R.H."/>
            <person name="de Melo A.L.T.M."/>
            <person name="Pandolfi V."/>
            <person name="Bustamante F.O."/>
            <person name="Brasileiro-Vidal A.C."/>
            <person name="Benko-Iseppon A.M."/>
        </authorList>
    </citation>
    <scope>NUCLEOTIDE SEQUENCE [LARGE SCALE GENOMIC DNA]</scope>
    <source>
        <tissue evidence="1">Leaves</tissue>
    </source>
</reference>
<dbReference type="EMBL" id="JASCZI010272214">
    <property type="protein sequence ID" value="MED6221059.1"/>
    <property type="molecule type" value="Genomic_DNA"/>
</dbReference>
<evidence type="ECO:0000313" key="2">
    <source>
        <dbReference type="Proteomes" id="UP001341840"/>
    </source>
</evidence>
<dbReference type="Proteomes" id="UP001341840">
    <property type="component" value="Unassembled WGS sequence"/>
</dbReference>
<protein>
    <submittedName>
        <fullName evidence="1">Uncharacterized protein</fullName>
    </submittedName>
</protein>
<evidence type="ECO:0000313" key="1">
    <source>
        <dbReference type="EMBL" id="MED6221059.1"/>
    </source>
</evidence>
<proteinExistence type="predicted"/>
<gene>
    <name evidence="1" type="ORF">PIB30_050849</name>
</gene>
<comment type="caution">
    <text evidence="1">The sequence shown here is derived from an EMBL/GenBank/DDBJ whole genome shotgun (WGS) entry which is preliminary data.</text>
</comment>
<sequence>MDPLDDRIRDLLRLAGFGHVAFMLQWDHDWALVSVLHERDEYLIARRGLPVRLRIDRDPVSGCISGRELHYDGTSIEAMCLDLLGVIPTERNRQRDNWNVHSTWLHETVCGVLEDNSTPERLLQYMRGYIMQIIGVFLFRDASDSRVHLKWLPLLI</sequence>
<organism evidence="1 2">
    <name type="scientific">Stylosanthes scabra</name>
    <dbReference type="NCBI Taxonomy" id="79078"/>
    <lineage>
        <taxon>Eukaryota</taxon>
        <taxon>Viridiplantae</taxon>
        <taxon>Streptophyta</taxon>
        <taxon>Embryophyta</taxon>
        <taxon>Tracheophyta</taxon>
        <taxon>Spermatophyta</taxon>
        <taxon>Magnoliopsida</taxon>
        <taxon>eudicotyledons</taxon>
        <taxon>Gunneridae</taxon>
        <taxon>Pentapetalae</taxon>
        <taxon>rosids</taxon>
        <taxon>fabids</taxon>
        <taxon>Fabales</taxon>
        <taxon>Fabaceae</taxon>
        <taxon>Papilionoideae</taxon>
        <taxon>50 kb inversion clade</taxon>
        <taxon>dalbergioids sensu lato</taxon>
        <taxon>Dalbergieae</taxon>
        <taxon>Pterocarpus clade</taxon>
        <taxon>Stylosanthes</taxon>
    </lineage>
</organism>